<dbReference type="Proteomes" id="UP000015104">
    <property type="component" value="Unassembled WGS sequence"/>
</dbReference>
<name>T1JQ56_TETUR</name>
<dbReference type="AlphaFoldDB" id="T1JQ56"/>
<reference evidence="1" key="2">
    <citation type="submission" date="2015-06" db="UniProtKB">
        <authorList>
            <consortium name="EnsemblMetazoa"/>
        </authorList>
    </citation>
    <scope>IDENTIFICATION</scope>
</reference>
<organism evidence="1 2">
    <name type="scientific">Tetranychus urticae</name>
    <name type="common">Two-spotted spider mite</name>
    <dbReference type="NCBI Taxonomy" id="32264"/>
    <lineage>
        <taxon>Eukaryota</taxon>
        <taxon>Metazoa</taxon>
        <taxon>Ecdysozoa</taxon>
        <taxon>Arthropoda</taxon>
        <taxon>Chelicerata</taxon>
        <taxon>Arachnida</taxon>
        <taxon>Acari</taxon>
        <taxon>Acariformes</taxon>
        <taxon>Trombidiformes</taxon>
        <taxon>Prostigmata</taxon>
        <taxon>Eleutherengona</taxon>
        <taxon>Raphignathae</taxon>
        <taxon>Tetranychoidea</taxon>
        <taxon>Tetranychidae</taxon>
        <taxon>Tetranychus</taxon>
    </lineage>
</organism>
<keyword evidence="2" id="KW-1185">Reference proteome</keyword>
<evidence type="ECO:0000313" key="1">
    <source>
        <dbReference type="EnsemblMetazoa" id="tetur01g01990.1"/>
    </source>
</evidence>
<proteinExistence type="predicted"/>
<dbReference type="HOGENOM" id="CLU_3351639_0_0_1"/>
<evidence type="ECO:0000313" key="2">
    <source>
        <dbReference type="Proteomes" id="UP000015104"/>
    </source>
</evidence>
<sequence length="37" mass="4237">MMRAKTLRSGRQTISGHVLLNRRKQQAVFIGPRRSSV</sequence>
<protein>
    <submittedName>
        <fullName evidence="1">Uncharacterized protein</fullName>
    </submittedName>
</protein>
<dbReference type="EMBL" id="CAEY01000437">
    <property type="status" value="NOT_ANNOTATED_CDS"/>
    <property type="molecule type" value="Genomic_DNA"/>
</dbReference>
<reference evidence="2" key="1">
    <citation type="submission" date="2011-08" db="EMBL/GenBank/DDBJ databases">
        <authorList>
            <person name="Rombauts S."/>
        </authorList>
    </citation>
    <scope>NUCLEOTIDE SEQUENCE</scope>
    <source>
        <strain evidence="2">London</strain>
    </source>
</reference>
<dbReference type="EnsemblMetazoa" id="tetur01g01990.1">
    <property type="protein sequence ID" value="tetur01g01990.1"/>
    <property type="gene ID" value="tetur01g01990"/>
</dbReference>
<accession>T1JQ56</accession>